<name>A0A1H1TH08_BRESA</name>
<keyword evidence="7" id="KW-0503">Monooxygenase</keyword>
<organism evidence="10 11">
    <name type="scientific">Brevibacterium sandarakinum</name>
    <dbReference type="NCBI Taxonomy" id="629680"/>
    <lineage>
        <taxon>Bacteria</taxon>
        <taxon>Bacillati</taxon>
        <taxon>Actinomycetota</taxon>
        <taxon>Actinomycetes</taxon>
        <taxon>Micrococcales</taxon>
        <taxon>Brevibacteriaceae</taxon>
        <taxon>Brevibacterium</taxon>
    </lineage>
</organism>
<dbReference type="OrthoDB" id="9778912at2"/>
<evidence type="ECO:0000256" key="6">
    <source>
        <dbReference type="ARBA" id="ARBA00023002"/>
    </source>
</evidence>
<keyword evidence="4" id="KW-0285">Flavoprotein</keyword>
<dbReference type="SUPFAM" id="SSF51412">
    <property type="entry name" value="Inosine monophosphate dehydrogenase (IMPDH)"/>
    <property type="match status" value="1"/>
</dbReference>
<evidence type="ECO:0000256" key="5">
    <source>
        <dbReference type="ARBA" id="ARBA00022643"/>
    </source>
</evidence>
<dbReference type="Gene3D" id="3.20.20.70">
    <property type="entry name" value="Aldolase class I"/>
    <property type="match status" value="1"/>
</dbReference>
<dbReference type="InterPro" id="IPR004136">
    <property type="entry name" value="NMO"/>
</dbReference>
<keyword evidence="5" id="KW-0288">FMN</keyword>
<evidence type="ECO:0000256" key="2">
    <source>
        <dbReference type="ARBA" id="ARBA00009881"/>
    </source>
</evidence>
<dbReference type="CDD" id="cd04730">
    <property type="entry name" value="NPD_like"/>
    <property type="match status" value="1"/>
</dbReference>
<sequence length="344" mass="36032">MTTIAFETTDLPIIGAPMAGGTTTPELTAAVARAGGFPFVAGGYLTAEALAPLVTRMRETIETFGVNLFAPNPVPIDRGAFDAFASALEPVAADRGVGVDPEPVEDDDHYDEKVDFLIDNPVPLVSMTFNIPTAEVVDRLHSVGTQVVATVTTAAEARTAAEREVDALIVQGPRAGGHSGTADPTRSIDDRATVDLVRDVLAEVDLPLAAGGGVDGVDAVDELLQAGASAVVVGTLLLLSDEAGTAATHRAALQSEDFNETQLTRAFTGRPARALVNDFVRKFDPIAVDAYPAVHHLTKTFRAHAKKNGDPQGLHLWAGTGYRSARTGSAETIVKELGGRFSRS</sequence>
<evidence type="ECO:0000256" key="8">
    <source>
        <dbReference type="ARBA" id="ARBA00031155"/>
    </source>
</evidence>
<protein>
    <recommendedName>
        <fullName evidence="8">Propionate 3-nitronate monooxygenase</fullName>
    </recommendedName>
</protein>
<gene>
    <name evidence="10" type="ORF">SAMN04489751_2367</name>
</gene>
<evidence type="ECO:0000256" key="3">
    <source>
        <dbReference type="ARBA" id="ARBA00022575"/>
    </source>
</evidence>
<dbReference type="InterPro" id="IPR013785">
    <property type="entry name" value="Aldolase_TIM"/>
</dbReference>
<dbReference type="PANTHER" id="PTHR42747:SF3">
    <property type="entry name" value="NITRONATE MONOOXYGENASE-RELATED"/>
    <property type="match status" value="1"/>
</dbReference>
<dbReference type="EMBL" id="LT629739">
    <property type="protein sequence ID" value="SDS59478.1"/>
    <property type="molecule type" value="Genomic_DNA"/>
</dbReference>
<keyword evidence="6" id="KW-0560">Oxidoreductase</keyword>
<dbReference type="GO" id="GO:0018580">
    <property type="term" value="F:nitronate monooxygenase activity"/>
    <property type="evidence" value="ECO:0007669"/>
    <property type="project" value="InterPro"/>
</dbReference>
<dbReference type="GO" id="GO:0009636">
    <property type="term" value="P:response to toxic substance"/>
    <property type="evidence" value="ECO:0007669"/>
    <property type="project" value="UniProtKB-KW"/>
</dbReference>
<dbReference type="STRING" id="629680.SAMN04489751_2367"/>
<dbReference type="PANTHER" id="PTHR42747">
    <property type="entry name" value="NITRONATE MONOOXYGENASE-RELATED"/>
    <property type="match status" value="1"/>
</dbReference>
<accession>A0A1H1TH08</accession>
<comment type="similarity">
    <text evidence="2">Belongs to the nitronate monooxygenase family. NMO class I subfamily.</text>
</comment>
<evidence type="ECO:0000313" key="11">
    <source>
        <dbReference type="Proteomes" id="UP000199700"/>
    </source>
</evidence>
<evidence type="ECO:0000256" key="4">
    <source>
        <dbReference type="ARBA" id="ARBA00022630"/>
    </source>
</evidence>
<dbReference type="Pfam" id="PF03060">
    <property type="entry name" value="NMO"/>
    <property type="match status" value="1"/>
</dbReference>
<comment type="cofactor">
    <cofactor evidence="1">
        <name>FMN</name>
        <dbReference type="ChEBI" id="CHEBI:58210"/>
    </cofactor>
</comment>
<evidence type="ECO:0000256" key="9">
    <source>
        <dbReference type="ARBA" id="ARBA00049401"/>
    </source>
</evidence>
<dbReference type="AlphaFoldDB" id="A0A1H1TH08"/>
<dbReference type="Proteomes" id="UP000199700">
    <property type="component" value="Chromosome"/>
</dbReference>
<evidence type="ECO:0000256" key="1">
    <source>
        <dbReference type="ARBA" id="ARBA00001917"/>
    </source>
</evidence>
<keyword evidence="3" id="KW-0216">Detoxification</keyword>
<evidence type="ECO:0000313" key="10">
    <source>
        <dbReference type="EMBL" id="SDS59478.1"/>
    </source>
</evidence>
<keyword evidence="11" id="KW-1185">Reference proteome</keyword>
<proteinExistence type="inferred from homology"/>
<reference evidence="10" key="1">
    <citation type="submission" date="2016-10" db="EMBL/GenBank/DDBJ databases">
        <authorList>
            <person name="Varghese N."/>
            <person name="Submissions S."/>
        </authorList>
    </citation>
    <scope>NUCLEOTIDE SEQUENCE [LARGE SCALE GENOMIC DNA]</scope>
    <source>
        <strain evidence="10">DSM 22082</strain>
    </source>
</reference>
<evidence type="ECO:0000256" key="7">
    <source>
        <dbReference type="ARBA" id="ARBA00023033"/>
    </source>
</evidence>
<comment type="catalytic activity">
    <reaction evidence="9">
        <text>3 propionate 3-nitronate + 3 O2 + H2O = 3 3-oxopropanoate + 2 nitrate + nitrite + H2O2 + 3 H(+)</text>
        <dbReference type="Rhea" id="RHEA:57332"/>
        <dbReference type="ChEBI" id="CHEBI:15377"/>
        <dbReference type="ChEBI" id="CHEBI:15378"/>
        <dbReference type="ChEBI" id="CHEBI:15379"/>
        <dbReference type="ChEBI" id="CHEBI:16240"/>
        <dbReference type="ChEBI" id="CHEBI:16301"/>
        <dbReference type="ChEBI" id="CHEBI:17632"/>
        <dbReference type="ChEBI" id="CHEBI:33190"/>
        <dbReference type="ChEBI" id="CHEBI:136067"/>
    </reaction>
</comment>